<name>K5VRI1_PHACS</name>
<dbReference type="KEGG" id="pco:PHACADRAFT_54128"/>
<protein>
    <submittedName>
        <fullName evidence="1">Uncharacterized protein</fullName>
    </submittedName>
</protein>
<dbReference type="AlphaFoldDB" id="K5VRI1"/>
<proteinExistence type="predicted"/>
<dbReference type="RefSeq" id="XP_007402253.1">
    <property type="nucleotide sequence ID" value="XM_007402191.1"/>
</dbReference>
<dbReference type="Proteomes" id="UP000008370">
    <property type="component" value="Unassembled WGS sequence"/>
</dbReference>
<gene>
    <name evidence="1" type="ORF">PHACADRAFT_54128</name>
</gene>
<dbReference type="OrthoDB" id="2791300at2759"/>
<dbReference type="GeneID" id="18920010"/>
<dbReference type="InParanoid" id="K5VRI1"/>
<dbReference type="HOGENOM" id="CLU_196400_0_0_1"/>
<sequence length="64" mass="7537">MLAGQNNRVVKARKVLTQFVNSLTSQSEIGGPMACMYLLDYPDHYTSNLFQRFYWRSYVNEVRK</sequence>
<evidence type="ECO:0000313" key="1">
    <source>
        <dbReference type="EMBL" id="EKM49194.1"/>
    </source>
</evidence>
<keyword evidence="2" id="KW-1185">Reference proteome</keyword>
<evidence type="ECO:0000313" key="2">
    <source>
        <dbReference type="Proteomes" id="UP000008370"/>
    </source>
</evidence>
<organism evidence="1 2">
    <name type="scientific">Phanerochaete carnosa (strain HHB-10118-sp)</name>
    <name type="common">White-rot fungus</name>
    <name type="synonym">Peniophora carnosa</name>
    <dbReference type="NCBI Taxonomy" id="650164"/>
    <lineage>
        <taxon>Eukaryota</taxon>
        <taxon>Fungi</taxon>
        <taxon>Dikarya</taxon>
        <taxon>Basidiomycota</taxon>
        <taxon>Agaricomycotina</taxon>
        <taxon>Agaricomycetes</taxon>
        <taxon>Polyporales</taxon>
        <taxon>Phanerochaetaceae</taxon>
        <taxon>Phanerochaete</taxon>
    </lineage>
</organism>
<dbReference type="EMBL" id="JH930512">
    <property type="protein sequence ID" value="EKM49194.1"/>
    <property type="molecule type" value="Genomic_DNA"/>
</dbReference>
<reference evidence="1 2" key="1">
    <citation type="journal article" date="2012" name="BMC Genomics">
        <title>Comparative genomics of the white-rot fungi, Phanerochaete carnosa and P. chrysosporium, to elucidate the genetic basis of the distinct wood types they colonize.</title>
        <authorList>
            <person name="Suzuki H."/>
            <person name="MacDonald J."/>
            <person name="Syed K."/>
            <person name="Salamov A."/>
            <person name="Hori C."/>
            <person name="Aerts A."/>
            <person name="Henrissat B."/>
            <person name="Wiebenga A."/>
            <person name="vanKuyk P.A."/>
            <person name="Barry K."/>
            <person name="Lindquist E."/>
            <person name="LaButti K."/>
            <person name="Lapidus A."/>
            <person name="Lucas S."/>
            <person name="Coutinho P."/>
            <person name="Gong Y."/>
            <person name="Samejima M."/>
            <person name="Mahadevan R."/>
            <person name="Abou-Zaid M."/>
            <person name="de Vries R.P."/>
            <person name="Igarashi K."/>
            <person name="Yadav J.S."/>
            <person name="Grigoriev I.V."/>
            <person name="Master E.R."/>
        </authorList>
    </citation>
    <scope>NUCLEOTIDE SEQUENCE [LARGE SCALE GENOMIC DNA]</scope>
    <source>
        <strain evidence="1 2">HHB-10118-sp</strain>
    </source>
</reference>
<feature type="non-terminal residue" evidence="1">
    <location>
        <position position="64"/>
    </location>
</feature>
<dbReference type="STRING" id="650164.K5VRI1"/>
<accession>K5VRI1</accession>